<protein>
    <submittedName>
        <fullName evidence="7">Alkyl sulfatase BDS1-like metallo-beta-lactamase superfamily hydrolase</fullName>
    </submittedName>
</protein>
<dbReference type="Proteomes" id="UP000295281">
    <property type="component" value="Unassembled WGS sequence"/>
</dbReference>
<dbReference type="GO" id="GO:0016787">
    <property type="term" value="F:hydrolase activity"/>
    <property type="evidence" value="ECO:0007669"/>
    <property type="project" value="UniProtKB-KW"/>
</dbReference>
<feature type="region of interest" description="Disordered" evidence="4">
    <location>
        <begin position="151"/>
        <end position="173"/>
    </location>
</feature>
<dbReference type="InterPro" id="IPR038536">
    <property type="entry name" value="Alkyl/aryl-sulf_dimr_sf"/>
</dbReference>
<dbReference type="Pfam" id="PF14863">
    <property type="entry name" value="Alkyl_sulf_dimr"/>
    <property type="match status" value="1"/>
</dbReference>
<dbReference type="SUPFAM" id="SSF55718">
    <property type="entry name" value="SCP-like"/>
    <property type="match status" value="1"/>
</dbReference>
<feature type="domain" description="Alkyl sulfatase C-terminal" evidence="6">
    <location>
        <begin position="451"/>
        <end position="555"/>
    </location>
</feature>
<dbReference type="PANTHER" id="PTHR43223">
    <property type="entry name" value="ALKYL/ARYL-SULFATASE"/>
    <property type="match status" value="1"/>
</dbReference>
<evidence type="ECO:0000313" key="8">
    <source>
        <dbReference type="Proteomes" id="UP000295281"/>
    </source>
</evidence>
<dbReference type="Gene3D" id="1.25.40.880">
    <property type="entry name" value="Alkyl sulfatase, dimerisation domain"/>
    <property type="match status" value="1"/>
</dbReference>
<dbReference type="Gene3D" id="3.30.1050.10">
    <property type="entry name" value="SCP2 sterol-binding domain"/>
    <property type="match status" value="1"/>
</dbReference>
<dbReference type="Gene3D" id="3.60.15.30">
    <property type="entry name" value="Metallo-beta-lactamase domain"/>
    <property type="match status" value="1"/>
</dbReference>
<dbReference type="InterPro" id="IPR052195">
    <property type="entry name" value="Bact_Alkyl/Aryl-Sulfatase"/>
</dbReference>
<feature type="domain" description="Alkyl sulfatase dimerisation" evidence="5">
    <location>
        <begin position="301"/>
        <end position="435"/>
    </location>
</feature>
<dbReference type="Pfam" id="PF14864">
    <property type="entry name" value="Alkyl_sulf_C"/>
    <property type="match status" value="1"/>
</dbReference>
<comment type="caution">
    <text evidence="7">The sequence shown here is derived from an EMBL/GenBank/DDBJ whole genome shotgun (WGS) entry which is preliminary data.</text>
</comment>
<feature type="compositionally biased region" description="Pro residues" evidence="4">
    <location>
        <begin position="160"/>
        <end position="173"/>
    </location>
</feature>
<evidence type="ECO:0000259" key="6">
    <source>
        <dbReference type="Pfam" id="PF14864"/>
    </source>
</evidence>
<dbReference type="EMBL" id="SNYN01000036">
    <property type="protein sequence ID" value="TDQ44246.1"/>
    <property type="molecule type" value="Genomic_DNA"/>
</dbReference>
<dbReference type="InterPro" id="IPR029229">
    <property type="entry name" value="Alkyl_sulf_C"/>
</dbReference>
<keyword evidence="8" id="KW-1185">Reference proteome</keyword>
<keyword evidence="2 7" id="KW-0378">Hydrolase</keyword>
<proteinExistence type="predicted"/>
<evidence type="ECO:0000256" key="3">
    <source>
        <dbReference type="ARBA" id="ARBA00022833"/>
    </source>
</evidence>
<dbReference type="RefSeq" id="WP_133743633.1">
    <property type="nucleotide sequence ID" value="NZ_SNYN01000036.1"/>
</dbReference>
<evidence type="ECO:0000313" key="7">
    <source>
        <dbReference type="EMBL" id="TDQ44246.1"/>
    </source>
</evidence>
<dbReference type="InterPro" id="IPR036527">
    <property type="entry name" value="SCP2_sterol-bd_dom_sf"/>
</dbReference>
<dbReference type="GO" id="GO:0046872">
    <property type="term" value="F:metal ion binding"/>
    <property type="evidence" value="ECO:0007669"/>
    <property type="project" value="UniProtKB-KW"/>
</dbReference>
<dbReference type="InterPro" id="IPR036866">
    <property type="entry name" value="RibonucZ/Hydroxyglut_hydro"/>
</dbReference>
<reference evidence="7 8" key="1">
    <citation type="submission" date="2019-03" db="EMBL/GenBank/DDBJ databases">
        <title>Genomic Encyclopedia of Type Strains, Phase IV (KMG-IV): sequencing the most valuable type-strain genomes for metagenomic binning, comparative biology and taxonomic classification.</title>
        <authorList>
            <person name="Goeker M."/>
        </authorList>
    </citation>
    <scope>NUCLEOTIDE SEQUENCE [LARGE SCALE GENOMIC DNA]</scope>
    <source>
        <strain evidence="7 8">DSM 46770</strain>
    </source>
</reference>
<dbReference type="SUPFAM" id="SSF56281">
    <property type="entry name" value="Metallo-hydrolase/oxidoreductase"/>
    <property type="match status" value="1"/>
</dbReference>
<gene>
    <name evidence="7" type="ORF">EV190_1362</name>
</gene>
<evidence type="ECO:0000256" key="1">
    <source>
        <dbReference type="ARBA" id="ARBA00022723"/>
    </source>
</evidence>
<name>A0A4R6UEB0_9ACTN</name>
<dbReference type="AlphaFoldDB" id="A0A4R6UEB0"/>
<keyword evidence="3" id="KW-0862">Zinc</keyword>
<dbReference type="InterPro" id="IPR029228">
    <property type="entry name" value="Alkyl_sulf_dimr"/>
</dbReference>
<evidence type="ECO:0000256" key="2">
    <source>
        <dbReference type="ARBA" id="ARBA00022801"/>
    </source>
</evidence>
<keyword evidence="1" id="KW-0479">Metal-binding</keyword>
<dbReference type="OrthoDB" id="5240502at2"/>
<dbReference type="PANTHER" id="PTHR43223:SF2">
    <property type="entry name" value="METALLO-BETA-LACTAMASE DOMAIN-CONTAINING PROTEIN"/>
    <property type="match status" value="1"/>
</dbReference>
<evidence type="ECO:0000259" key="5">
    <source>
        <dbReference type="Pfam" id="PF14863"/>
    </source>
</evidence>
<accession>A0A4R6UEB0</accession>
<sequence>MSYSLPYPEPVRYAPDGSPLRGDALEVPEVVPVEGAPAWNLRYEDGSIADCVVLRGPDGLVLVGTGEGYHQGRAIAAAIEERFDAPVRAVVYGDRRDGHCSGTRAVLAGHRIGRVPVLAHETWQERRTPHHQAVSSIVAVRAAMQYGRSLRGADDRGPAPLRPPAVDEPPNPLVPPTVTVRHNQEMTLAGLRVRFLSTGSGEEAALSLYLVDHRTAVITTDVHAAPSNLSAVEGVRASVSADWRTLLTRLSTLDIEYLVGTRLSPLRGAENIRDFLSVYHDIVDYLHDQTVRHMLAGMPFEDVVQRIPLPPNVVSGPFTRPFHGNLLGSAAQYCVEYLGWFSGNAVDMAPTPRGERARRGIALMGGDGRVLRASAEALEGGDPQWAAELARMVVEADPGDAPGRAALTRALRALGDNEANPLRRNWYHSAALEVSGELRLSHVRDALASPASLSPREILDGLRFRVAPERSAGTTVSIGVNLSDTGEHFGVRLRNSVLRVEAGIPAEWNAGIRLSRDTLVDLVTDRASLTELMETGAIEVQGVPGPVEELWDAIEPRPELSLHLR</sequence>
<organism evidence="7 8">
    <name type="scientific">Actinorugispora endophytica</name>
    <dbReference type="NCBI Taxonomy" id="1605990"/>
    <lineage>
        <taxon>Bacteria</taxon>
        <taxon>Bacillati</taxon>
        <taxon>Actinomycetota</taxon>
        <taxon>Actinomycetes</taxon>
        <taxon>Streptosporangiales</taxon>
        <taxon>Nocardiopsidaceae</taxon>
        <taxon>Actinorugispora</taxon>
    </lineage>
</organism>
<dbReference type="GO" id="GO:0046983">
    <property type="term" value="F:protein dimerization activity"/>
    <property type="evidence" value="ECO:0007669"/>
    <property type="project" value="InterPro"/>
</dbReference>
<evidence type="ECO:0000256" key="4">
    <source>
        <dbReference type="SAM" id="MobiDB-lite"/>
    </source>
</evidence>